<evidence type="ECO:0000313" key="1">
    <source>
        <dbReference type="EMBL" id="QFX76616.1"/>
    </source>
</evidence>
<dbReference type="EMBL" id="MN310372">
    <property type="protein sequence ID" value="QFX76616.1"/>
    <property type="molecule type" value="Genomic_DNA"/>
</dbReference>
<accession>A0A6B7PWN0</accession>
<organism evidence="1">
    <name type="scientific">Pseudomonas putida</name>
    <name type="common">Arthrobacter siderocapsulatus</name>
    <dbReference type="NCBI Taxonomy" id="303"/>
    <lineage>
        <taxon>Bacteria</taxon>
        <taxon>Pseudomonadati</taxon>
        <taxon>Pseudomonadota</taxon>
        <taxon>Gammaproteobacteria</taxon>
        <taxon>Pseudomonadales</taxon>
        <taxon>Pseudomonadaceae</taxon>
        <taxon>Pseudomonas</taxon>
    </lineage>
</organism>
<name>A0A6B7PWN0_PSEPU</name>
<proteinExistence type="predicted"/>
<dbReference type="AlphaFoldDB" id="A0A6B7PWN0"/>
<sequence>MECSALWPGTLPGRMNATPTPAMLGRSFLGPAEGAAGSPDAGSQQNKLLYSLINH</sequence>
<geneLocation type="plasmid" evidence="1">
    <name>p716811-VIM</name>
</geneLocation>
<keyword evidence="1" id="KW-0614">Plasmid</keyword>
<reference evidence="1" key="1">
    <citation type="submission" date="2019-08" db="EMBL/GenBank/DDBJ databases">
        <authorList>
            <person name="Zhou D."/>
            <person name="Chen F."/>
        </authorList>
    </citation>
    <scope>NUCLEOTIDE SEQUENCE</scope>
    <source>
        <strain evidence="1">150716811</strain>
        <plasmid evidence="1">p716811-VIM</plasmid>
    </source>
</reference>
<protein>
    <submittedName>
        <fullName evidence="1">Uncharacterized protein</fullName>
    </submittedName>
</protein>